<dbReference type="GO" id="GO:0046872">
    <property type="term" value="F:metal ion binding"/>
    <property type="evidence" value="ECO:0007669"/>
    <property type="project" value="UniProtKB-KW"/>
</dbReference>
<evidence type="ECO:0000313" key="4">
    <source>
        <dbReference type="EMBL" id="MXY94892.1"/>
    </source>
</evidence>
<comment type="caution">
    <text evidence="4">The sequence shown here is derived from an EMBL/GenBank/DDBJ whole genome shotgun (WGS) entry which is preliminary data.</text>
</comment>
<dbReference type="AlphaFoldDB" id="A0A6B0YZ24"/>
<dbReference type="Pfam" id="PF13669">
    <property type="entry name" value="Glyoxalase_4"/>
    <property type="match status" value="1"/>
</dbReference>
<keyword evidence="2" id="KW-0479">Metal-binding</keyword>
<dbReference type="InterPro" id="IPR029068">
    <property type="entry name" value="Glyas_Bleomycin-R_OHBP_Dase"/>
</dbReference>
<accession>A0A6B0YZ24</accession>
<dbReference type="EMBL" id="VXRG01000130">
    <property type="protein sequence ID" value="MXY94892.1"/>
    <property type="molecule type" value="Genomic_DNA"/>
</dbReference>
<dbReference type="SUPFAM" id="SSF54593">
    <property type="entry name" value="Glyoxalase/Bleomycin resistance protein/Dihydroxybiphenyl dioxygenase"/>
    <property type="match status" value="1"/>
</dbReference>
<organism evidence="4">
    <name type="scientific">Caldilineaceae bacterium SB0664_bin_27</name>
    <dbReference type="NCBI Taxonomy" id="2605260"/>
    <lineage>
        <taxon>Bacteria</taxon>
        <taxon>Bacillati</taxon>
        <taxon>Chloroflexota</taxon>
        <taxon>Caldilineae</taxon>
        <taxon>Caldilineales</taxon>
        <taxon>Caldilineaceae</taxon>
    </lineage>
</organism>
<dbReference type="PROSITE" id="PS51819">
    <property type="entry name" value="VOC"/>
    <property type="match status" value="1"/>
</dbReference>
<keyword evidence="4" id="KW-0413">Isomerase</keyword>
<dbReference type="InterPro" id="IPR017515">
    <property type="entry name" value="MeMalonyl-CoA_epimerase"/>
</dbReference>
<feature type="domain" description="VOC" evidence="3">
    <location>
        <begin position="14"/>
        <end position="141"/>
    </location>
</feature>
<dbReference type="PANTHER" id="PTHR43048">
    <property type="entry name" value="METHYLMALONYL-COA EPIMERASE"/>
    <property type="match status" value="1"/>
</dbReference>
<dbReference type="NCBIfam" id="TIGR03081">
    <property type="entry name" value="metmalonyl_epim"/>
    <property type="match status" value="1"/>
</dbReference>
<protein>
    <submittedName>
        <fullName evidence="4">Methylmalonyl-CoA epimerase</fullName>
        <ecNumber evidence="4">5.1.99.1</ecNumber>
    </submittedName>
</protein>
<dbReference type="PANTHER" id="PTHR43048:SF3">
    <property type="entry name" value="METHYLMALONYL-COA EPIMERASE, MITOCHONDRIAL"/>
    <property type="match status" value="1"/>
</dbReference>
<reference evidence="4" key="1">
    <citation type="submission" date="2019-09" db="EMBL/GenBank/DDBJ databases">
        <title>Characterisation of the sponge microbiome using genome-centric metagenomics.</title>
        <authorList>
            <person name="Engelberts J.P."/>
            <person name="Robbins S.J."/>
            <person name="De Goeij J.M."/>
            <person name="Aranda M."/>
            <person name="Bell S.C."/>
            <person name="Webster N.S."/>
        </authorList>
    </citation>
    <scope>NUCLEOTIDE SEQUENCE</scope>
    <source>
        <strain evidence="4">SB0664_bin_27</strain>
    </source>
</reference>
<dbReference type="InterPro" id="IPR037523">
    <property type="entry name" value="VOC_core"/>
</dbReference>
<dbReference type="CDD" id="cd07249">
    <property type="entry name" value="MMCE"/>
    <property type="match status" value="1"/>
</dbReference>
<evidence type="ECO:0000259" key="3">
    <source>
        <dbReference type="PROSITE" id="PS51819"/>
    </source>
</evidence>
<dbReference type="EC" id="5.1.99.1" evidence="4"/>
<comment type="similarity">
    <text evidence="1">Belongs to the methylmalonyl-CoA epimerase family.</text>
</comment>
<gene>
    <name evidence="4" type="primary">mce</name>
    <name evidence="4" type="ORF">F4Y42_15750</name>
</gene>
<evidence type="ECO:0000256" key="1">
    <source>
        <dbReference type="ARBA" id="ARBA00009308"/>
    </source>
</evidence>
<dbReference type="Gene3D" id="3.10.180.10">
    <property type="entry name" value="2,3-Dihydroxybiphenyl 1,2-Dioxygenase, domain 1"/>
    <property type="match status" value="1"/>
</dbReference>
<dbReference type="GO" id="GO:0004493">
    <property type="term" value="F:methylmalonyl-CoA epimerase activity"/>
    <property type="evidence" value="ECO:0007669"/>
    <property type="project" value="UniProtKB-EC"/>
</dbReference>
<evidence type="ECO:0000256" key="2">
    <source>
        <dbReference type="ARBA" id="ARBA00022723"/>
    </source>
</evidence>
<name>A0A6B0YZ24_9CHLR</name>
<sequence length="148" mass="16125">MINIKDTSLLTDAQVDHVGIVVQDLDEALATYCGILGFRLLERLDAPDHGVEIAFLASGNSTIELLSPTDRESGTARFLARRGEGSHHVCFAVPDITRTLEELRANGVRLVDESPRQGIHGLVAFVHPQAAHGVMIELLERDAAHLLE</sequence>
<dbReference type="GO" id="GO:0046491">
    <property type="term" value="P:L-methylmalonyl-CoA metabolic process"/>
    <property type="evidence" value="ECO:0007669"/>
    <property type="project" value="TreeGrafter"/>
</dbReference>
<dbReference type="InterPro" id="IPR051785">
    <property type="entry name" value="MMCE/EMCE_epimerase"/>
</dbReference>
<proteinExistence type="inferred from homology"/>